<dbReference type="InterPro" id="IPR011701">
    <property type="entry name" value="MFS"/>
</dbReference>
<keyword evidence="10" id="KW-1185">Reference proteome</keyword>
<evidence type="ECO:0000256" key="5">
    <source>
        <dbReference type="ARBA" id="ARBA00023136"/>
    </source>
</evidence>
<keyword evidence="3 7" id="KW-0812">Transmembrane</keyword>
<dbReference type="Pfam" id="PF07690">
    <property type="entry name" value="MFS_1"/>
    <property type="match status" value="1"/>
</dbReference>
<feature type="transmembrane region" description="Helical" evidence="7">
    <location>
        <begin position="301"/>
        <end position="326"/>
    </location>
</feature>
<feature type="transmembrane region" description="Helical" evidence="7">
    <location>
        <begin position="107"/>
        <end position="124"/>
    </location>
</feature>
<feature type="transmembrane region" description="Helical" evidence="7">
    <location>
        <begin position="83"/>
        <end position="101"/>
    </location>
</feature>
<protein>
    <submittedName>
        <fullName evidence="9">MFS transporter</fullName>
    </submittedName>
</protein>
<gene>
    <name evidence="9" type="ORF">GCM10009768_01830</name>
</gene>
<comment type="caution">
    <text evidence="9">The sequence shown here is derived from an EMBL/GenBank/DDBJ whole genome shotgun (WGS) entry which is preliminary data.</text>
</comment>
<feature type="transmembrane region" description="Helical" evidence="7">
    <location>
        <begin position="447"/>
        <end position="468"/>
    </location>
</feature>
<feature type="transmembrane region" description="Helical" evidence="7">
    <location>
        <begin position="56"/>
        <end position="76"/>
    </location>
</feature>
<dbReference type="RefSeq" id="WP_344028113.1">
    <property type="nucleotide sequence ID" value="NZ_BAAAOB010000001.1"/>
</dbReference>
<dbReference type="Gene3D" id="1.20.1250.20">
    <property type="entry name" value="MFS general substrate transporter like domains"/>
    <property type="match status" value="1"/>
</dbReference>
<feature type="transmembrane region" description="Helical" evidence="7">
    <location>
        <begin position="338"/>
        <end position="360"/>
    </location>
</feature>
<feature type="domain" description="Major facilitator superfamily (MFS) profile" evidence="8">
    <location>
        <begin position="18"/>
        <end position="475"/>
    </location>
</feature>
<feature type="transmembrane region" description="Helical" evidence="7">
    <location>
        <begin position="136"/>
        <end position="158"/>
    </location>
</feature>
<evidence type="ECO:0000256" key="7">
    <source>
        <dbReference type="SAM" id="Phobius"/>
    </source>
</evidence>
<evidence type="ECO:0000256" key="1">
    <source>
        <dbReference type="ARBA" id="ARBA00004651"/>
    </source>
</evidence>
<keyword evidence="5 7" id="KW-0472">Membrane</keyword>
<feature type="transmembrane region" description="Helical" evidence="7">
    <location>
        <begin position="366"/>
        <end position="391"/>
    </location>
</feature>
<evidence type="ECO:0000313" key="9">
    <source>
        <dbReference type="EMBL" id="GAA1776952.1"/>
    </source>
</evidence>
<feature type="region of interest" description="Disordered" evidence="6">
    <location>
        <begin position="477"/>
        <end position="500"/>
    </location>
</feature>
<feature type="transmembrane region" description="Helical" evidence="7">
    <location>
        <begin position="170"/>
        <end position="190"/>
    </location>
</feature>
<feature type="transmembrane region" description="Helical" evidence="7">
    <location>
        <begin position="17"/>
        <end position="36"/>
    </location>
</feature>
<feature type="transmembrane region" description="Helical" evidence="7">
    <location>
        <begin position="274"/>
        <end position="295"/>
    </location>
</feature>
<dbReference type="PANTHER" id="PTHR42718:SF9">
    <property type="entry name" value="MAJOR FACILITATOR SUPERFAMILY MULTIDRUG TRANSPORTER MFSC"/>
    <property type="match status" value="1"/>
</dbReference>
<feature type="transmembrane region" description="Helical" evidence="7">
    <location>
        <begin position="412"/>
        <end position="435"/>
    </location>
</feature>
<evidence type="ECO:0000256" key="3">
    <source>
        <dbReference type="ARBA" id="ARBA00022692"/>
    </source>
</evidence>
<dbReference type="SUPFAM" id="SSF103473">
    <property type="entry name" value="MFS general substrate transporter"/>
    <property type="match status" value="1"/>
</dbReference>
<dbReference type="Gene3D" id="1.20.1720.10">
    <property type="entry name" value="Multidrug resistance protein D"/>
    <property type="match status" value="1"/>
</dbReference>
<dbReference type="InterPro" id="IPR020846">
    <property type="entry name" value="MFS_dom"/>
</dbReference>
<evidence type="ECO:0000256" key="4">
    <source>
        <dbReference type="ARBA" id="ARBA00022989"/>
    </source>
</evidence>
<feature type="transmembrane region" description="Helical" evidence="7">
    <location>
        <begin position="234"/>
        <end position="253"/>
    </location>
</feature>
<sequence>MTNSSVEHTGLRQAAPLLVPAFILLELFGGLVQGWIVPLLDTIGTHYRVGDGALNWVLTVGLLSSAVSVPLMTMLADRFGAKVLLVVCAACTAIGSLLIAFAPSFPLLLIGVIVQGPVAALLPLEMATLKHHRSQNAARIVGALVGTLTIGVALGALFGGTIMEWSGNLVLTQSVPAVGLAIITLVLLVAVPATPGDSRRSVDWWGALLLGLGVAGIMYGLANGPSAGWLAPDALIPAAVGALALAAFVLVELRATTPLFDLALLRRIRLGVPLALGLLAAMVMFGSQTPMVLYLTASPEAAGYGAGVSPGAVGLIFAITGISSSLGSFATPLLRRALSVRTTVMIGTAIVTATMCVLATGPGNAVFATACFAVSWFALGILLATMPGIVVERAPQESAASISGIYNTGRTIGGSISGAVIATLMTVLTAASAPAGADLAEVPAPFVAFQLTFAFFALLGAVATVLAMRLRDRVPAGDASTVEAPNTPDSPNTPIAEEAL</sequence>
<keyword evidence="4 7" id="KW-1133">Transmembrane helix</keyword>
<feature type="transmembrane region" description="Helical" evidence="7">
    <location>
        <begin position="202"/>
        <end position="222"/>
    </location>
</feature>
<evidence type="ECO:0000259" key="8">
    <source>
        <dbReference type="PROSITE" id="PS50850"/>
    </source>
</evidence>
<dbReference type="PROSITE" id="PS50850">
    <property type="entry name" value="MFS"/>
    <property type="match status" value="1"/>
</dbReference>
<dbReference type="EMBL" id="BAAAOB010000001">
    <property type="protein sequence ID" value="GAA1776952.1"/>
    <property type="molecule type" value="Genomic_DNA"/>
</dbReference>
<name>A0ABP4XGA6_9MICO</name>
<dbReference type="Proteomes" id="UP001500851">
    <property type="component" value="Unassembled WGS sequence"/>
</dbReference>
<proteinExistence type="predicted"/>
<dbReference type="PANTHER" id="PTHR42718">
    <property type="entry name" value="MAJOR FACILITATOR SUPERFAMILY MULTIDRUG TRANSPORTER MFSC"/>
    <property type="match status" value="1"/>
</dbReference>
<feature type="compositionally biased region" description="Polar residues" evidence="6">
    <location>
        <begin position="483"/>
        <end position="493"/>
    </location>
</feature>
<comment type="subcellular location">
    <subcellularLocation>
        <location evidence="1">Cell membrane</location>
        <topology evidence="1">Multi-pass membrane protein</topology>
    </subcellularLocation>
</comment>
<reference evidence="10" key="1">
    <citation type="journal article" date="2019" name="Int. J. Syst. Evol. Microbiol.">
        <title>The Global Catalogue of Microorganisms (GCM) 10K type strain sequencing project: providing services to taxonomists for standard genome sequencing and annotation.</title>
        <authorList>
            <consortium name="The Broad Institute Genomics Platform"/>
            <consortium name="The Broad Institute Genome Sequencing Center for Infectious Disease"/>
            <person name="Wu L."/>
            <person name="Ma J."/>
        </authorList>
    </citation>
    <scope>NUCLEOTIDE SEQUENCE [LARGE SCALE GENOMIC DNA]</scope>
    <source>
        <strain evidence="10">JCM 14736</strain>
    </source>
</reference>
<evidence type="ECO:0000313" key="10">
    <source>
        <dbReference type="Proteomes" id="UP001500851"/>
    </source>
</evidence>
<evidence type="ECO:0000256" key="6">
    <source>
        <dbReference type="SAM" id="MobiDB-lite"/>
    </source>
</evidence>
<organism evidence="9 10">
    <name type="scientific">Leucobacter iarius</name>
    <dbReference type="NCBI Taxonomy" id="333963"/>
    <lineage>
        <taxon>Bacteria</taxon>
        <taxon>Bacillati</taxon>
        <taxon>Actinomycetota</taxon>
        <taxon>Actinomycetes</taxon>
        <taxon>Micrococcales</taxon>
        <taxon>Microbacteriaceae</taxon>
        <taxon>Leucobacter</taxon>
    </lineage>
</organism>
<evidence type="ECO:0000256" key="2">
    <source>
        <dbReference type="ARBA" id="ARBA00022448"/>
    </source>
</evidence>
<dbReference type="InterPro" id="IPR036259">
    <property type="entry name" value="MFS_trans_sf"/>
</dbReference>
<accession>A0ABP4XGA6</accession>
<keyword evidence="2" id="KW-0813">Transport</keyword>